<evidence type="ECO:0000256" key="14">
    <source>
        <dbReference type="SAM" id="MobiDB-lite"/>
    </source>
</evidence>
<feature type="transmembrane region" description="Helical" evidence="13">
    <location>
        <begin position="151"/>
        <end position="169"/>
    </location>
</feature>
<feature type="transmembrane region" description="Helical" evidence="13">
    <location>
        <begin position="38"/>
        <end position="57"/>
    </location>
</feature>
<dbReference type="InterPro" id="IPR054616">
    <property type="entry name" value="HemA_synt_rhodobact"/>
</dbReference>
<dbReference type="GO" id="GO:0120547">
    <property type="term" value="F:heme A synthase activity"/>
    <property type="evidence" value="ECO:0007669"/>
    <property type="project" value="UniProtKB-EC"/>
</dbReference>
<evidence type="ECO:0000256" key="2">
    <source>
        <dbReference type="ARBA" id="ARBA00004141"/>
    </source>
</evidence>
<dbReference type="InterPro" id="IPR003780">
    <property type="entry name" value="COX15/CtaA_fam"/>
</dbReference>
<evidence type="ECO:0000256" key="11">
    <source>
        <dbReference type="ARBA" id="ARBA00044501"/>
    </source>
</evidence>
<dbReference type="GO" id="GO:0046872">
    <property type="term" value="F:metal ion binding"/>
    <property type="evidence" value="ECO:0007669"/>
    <property type="project" value="UniProtKB-KW"/>
</dbReference>
<comment type="function">
    <text evidence="13">Catalyzes the conversion of heme O to heme A by two successive hydroxylations of the methyl group at C8. The first hydroxylation forms heme I, the second hydroxylation results in an unstable dihydroxymethyl group, which spontaneously dehydrates, resulting in the formyl group of heme A.</text>
</comment>
<dbReference type="NCBIfam" id="NF045570">
    <property type="entry name" value="HemSynCtaAAlphapr"/>
    <property type="match status" value="1"/>
</dbReference>
<evidence type="ECO:0000256" key="13">
    <source>
        <dbReference type="HAMAP-Rule" id="MF_01665"/>
    </source>
</evidence>
<evidence type="ECO:0000256" key="12">
    <source>
        <dbReference type="ARBA" id="ARBA00048044"/>
    </source>
</evidence>
<protein>
    <recommendedName>
        <fullName evidence="13">Heme A synthase</fullName>
        <shortName evidence="13">HAS</shortName>
        <ecNumber evidence="13">1.17.99.9</ecNumber>
    </recommendedName>
    <alternativeName>
        <fullName evidence="13">Cytochrome aa3-controlling protein</fullName>
    </alternativeName>
</protein>
<keyword evidence="9 13" id="KW-0350">Heme biosynthesis</keyword>
<feature type="transmembrane region" description="Helical" evidence="13">
    <location>
        <begin position="348"/>
        <end position="367"/>
    </location>
</feature>
<keyword evidence="7 13" id="KW-0560">Oxidoreductase</keyword>
<evidence type="ECO:0000256" key="8">
    <source>
        <dbReference type="ARBA" id="ARBA00023004"/>
    </source>
</evidence>
<feature type="transmembrane region" description="Helical" evidence="13">
    <location>
        <begin position="288"/>
        <end position="306"/>
    </location>
</feature>
<comment type="cofactor">
    <cofactor evidence="1 13">
        <name>heme b</name>
        <dbReference type="ChEBI" id="CHEBI:60344"/>
    </cofactor>
</comment>
<dbReference type="InterPro" id="IPR023754">
    <property type="entry name" value="HemeA_Synthase_type2"/>
</dbReference>
<proteinExistence type="inferred from homology"/>
<keyword evidence="10 13" id="KW-0472">Membrane</keyword>
<evidence type="ECO:0000256" key="4">
    <source>
        <dbReference type="ARBA" id="ARBA00022692"/>
    </source>
</evidence>
<reference evidence="15 16" key="1">
    <citation type="submission" date="2016-10" db="EMBL/GenBank/DDBJ databases">
        <authorList>
            <person name="de Groot N.N."/>
        </authorList>
    </citation>
    <scope>NUCLEOTIDE SEQUENCE [LARGE SCALE GENOMIC DNA]</scope>
    <source>
        <strain evidence="15 16">DSM 27842</strain>
    </source>
</reference>
<keyword evidence="8 13" id="KW-0408">Iron</keyword>
<keyword evidence="3 13" id="KW-1003">Cell membrane</keyword>
<dbReference type="EMBL" id="FODS01000017">
    <property type="protein sequence ID" value="SEO95827.1"/>
    <property type="molecule type" value="Genomic_DNA"/>
</dbReference>
<organism evidence="15 16">
    <name type="scientific">Salinihabitans flavidus</name>
    <dbReference type="NCBI Taxonomy" id="569882"/>
    <lineage>
        <taxon>Bacteria</taxon>
        <taxon>Pseudomonadati</taxon>
        <taxon>Pseudomonadota</taxon>
        <taxon>Alphaproteobacteria</taxon>
        <taxon>Rhodobacterales</taxon>
        <taxon>Roseobacteraceae</taxon>
        <taxon>Salinihabitans</taxon>
    </lineage>
</organism>
<evidence type="ECO:0000313" key="15">
    <source>
        <dbReference type="EMBL" id="SEO95827.1"/>
    </source>
</evidence>
<dbReference type="HAMAP" id="MF_01665">
    <property type="entry name" value="HemeA_synth_type2"/>
    <property type="match status" value="1"/>
</dbReference>
<evidence type="ECO:0000256" key="3">
    <source>
        <dbReference type="ARBA" id="ARBA00022475"/>
    </source>
</evidence>
<dbReference type="RefSeq" id="WP_093119328.1">
    <property type="nucleotide sequence ID" value="NZ_FODS01000017.1"/>
</dbReference>
<dbReference type="PANTHER" id="PTHR23289:SF2">
    <property type="entry name" value="CYTOCHROME C OXIDASE ASSEMBLY PROTEIN COX15 HOMOLOG"/>
    <property type="match status" value="1"/>
</dbReference>
<dbReference type="OrthoDB" id="9793156at2"/>
<dbReference type="UniPathway" id="UPA00269">
    <property type="reaction ID" value="UER00713"/>
</dbReference>
<evidence type="ECO:0000256" key="6">
    <source>
        <dbReference type="ARBA" id="ARBA00022989"/>
    </source>
</evidence>
<keyword evidence="6 13" id="KW-1133">Transmembrane helix</keyword>
<dbReference type="GO" id="GO:0005886">
    <property type="term" value="C:plasma membrane"/>
    <property type="evidence" value="ECO:0007669"/>
    <property type="project" value="UniProtKB-SubCell"/>
</dbReference>
<feature type="region of interest" description="Disordered" evidence="14">
    <location>
        <begin position="1"/>
        <end position="28"/>
    </location>
</feature>
<sequence>MSNKRSIFEEVGGTPAKPGPQSGLIDKRPKGARRGVRVWLMVLFALVVTMIVVGGLTRLTDSGLSITEWRPVTGAIPPLSQAEWEAEFAKYQTIPQFTEQNHWMGLEDFKTIYWWEWGHRQLGRVIGFVWLFGYLGFAVARRVPPGWHGRLFLIGALGGVQGAVGWWMVSSGLGDGRLSVASYRLAVHLGLAFVILGFIAWYVFLLGRPERDLMQARRGREGKLFSLSTGLLHASFVQILLGALVAGIDAGRTFTDWPLMAGGVLPPDMFGLSPLWSNFFENPGLVQFIHRVWGYLLLIFAVVVWLRGRHSAHAVTRSAFNAMLAALVAQVVLGIVTVLYIAPWQLAILHQLLAVVVWVLILRARFLSHYPVARSIREG</sequence>
<comment type="similarity">
    <text evidence="13">Belongs to the COX15/CtaA family. Type 2 subfamily.</text>
</comment>
<name>A0A1H8TY56_9RHOB</name>
<keyword evidence="4 13" id="KW-0812">Transmembrane</keyword>
<evidence type="ECO:0000256" key="7">
    <source>
        <dbReference type="ARBA" id="ARBA00023002"/>
    </source>
</evidence>
<comment type="subcellular location">
    <subcellularLocation>
        <location evidence="13">Cell membrane</location>
        <topology evidence="13">Multi-pass membrane protein</topology>
    </subcellularLocation>
    <subcellularLocation>
        <location evidence="2">Membrane</location>
        <topology evidence="2">Multi-pass membrane protein</topology>
    </subcellularLocation>
</comment>
<comment type="pathway">
    <text evidence="11 13">Porphyrin-containing compound metabolism; heme A biosynthesis; heme A from heme O: step 1/1.</text>
</comment>
<comment type="catalytic activity">
    <reaction evidence="12">
        <text>Fe(II)-heme o + 2 A + H2O = Fe(II)-heme a + 2 AH2</text>
        <dbReference type="Rhea" id="RHEA:63388"/>
        <dbReference type="ChEBI" id="CHEBI:13193"/>
        <dbReference type="ChEBI" id="CHEBI:15377"/>
        <dbReference type="ChEBI" id="CHEBI:17499"/>
        <dbReference type="ChEBI" id="CHEBI:60530"/>
        <dbReference type="ChEBI" id="CHEBI:61715"/>
        <dbReference type="EC" id="1.17.99.9"/>
    </reaction>
    <physiologicalReaction direction="left-to-right" evidence="12">
        <dbReference type="Rhea" id="RHEA:63389"/>
    </physiologicalReaction>
</comment>
<feature type="transmembrane region" description="Helical" evidence="13">
    <location>
        <begin position="181"/>
        <end position="204"/>
    </location>
</feature>
<keyword evidence="16" id="KW-1185">Reference proteome</keyword>
<feature type="binding site" description="axial binding residue" evidence="13">
    <location>
        <position position="350"/>
    </location>
    <ligand>
        <name>heme</name>
        <dbReference type="ChEBI" id="CHEBI:30413"/>
    </ligand>
    <ligandPart>
        <name>Fe</name>
        <dbReference type="ChEBI" id="CHEBI:18248"/>
    </ligandPart>
</feature>
<evidence type="ECO:0000256" key="9">
    <source>
        <dbReference type="ARBA" id="ARBA00023133"/>
    </source>
</evidence>
<dbReference type="EC" id="1.17.99.9" evidence="13"/>
<keyword evidence="5 13" id="KW-0479">Metal-binding</keyword>
<dbReference type="Pfam" id="PF02628">
    <property type="entry name" value="COX15-CtaA"/>
    <property type="match status" value="1"/>
</dbReference>
<dbReference type="AlphaFoldDB" id="A0A1H8TY56"/>
<feature type="transmembrane region" description="Helical" evidence="13">
    <location>
        <begin position="224"/>
        <end position="248"/>
    </location>
</feature>
<feature type="transmembrane region" description="Helical" evidence="13">
    <location>
        <begin position="122"/>
        <end position="139"/>
    </location>
</feature>
<comment type="subunit">
    <text evidence="13">Interacts with CtaB.</text>
</comment>
<feature type="transmembrane region" description="Helical" evidence="13">
    <location>
        <begin position="318"/>
        <end position="342"/>
    </location>
</feature>
<feature type="binding site" description="axial binding residue" evidence="13">
    <location>
        <position position="290"/>
    </location>
    <ligand>
        <name>heme</name>
        <dbReference type="ChEBI" id="CHEBI:30413"/>
    </ligand>
    <ligandPart>
        <name>Fe</name>
        <dbReference type="ChEBI" id="CHEBI:18248"/>
    </ligandPart>
</feature>
<evidence type="ECO:0000313" key="16">
    <source>
        <dbReference type="Proteomes" id="UP000198893"/>
    </source>
</evidence>
<gene>
    <name evidence="13" type="primary">ctaA</name>
    <name evidence="15" type="ORF">SAMN04490248_11752</name>
</gene>
<dbReference type="Proteomes" id="UP000198893">
    <property type="component" value="Unassembled WGS sequence"/>
</dbReference>
<dbReference type="PANTHER" id="PTHR23289">
    <property type="entry name" value="CYTOCHROME C OXIDASE ASSEMBLY PROTEIN COX15"/>
    <property type="match status" value="1"/>
</dbReference>
<evidence type="ECO:0000256" key="1">
    <source>
        <dbReference type="ARBA" id="ARBA00001970"/>
    </source>
</evidence>
<evidence type="ECO:0000256" key="10">
    <source>
        <dbReference type="ARBA" id="ARBA00023136"/>
    </source>
</evidence>
<accession>A0A1H8TY56</accession>
<evidence type="ECO:0000256" key="5">
    <source>
        <dbReference type="ARBA" id="ARBA00022723"/>
    </source>
</evidence>
<dbReference type="STRING" id="569882.SAMN04490248_11752"/>
<dbReference type="GO" id="GO:0006784">
    <property type="term" value="P:heme A biosynthetic process"/>
    <property type="evidence" value="ECO:0007669"/>
    <property type="project" value="UniProtKB-UniRule"/>
</dbReference>